<evidence type="ECO:0000313" key="1">
    <source>
        <dbReference type="EMBL" id="AKE39832.1"/>
    </source>
</evidence>
<keyword evidence="2" id="KW-1185">Reference proteome</keyword>
<proteinExistence type="predicted"/>
<dbReference type="Gene3D" id="3.20.20.80">
    <property type="entry name" value="Glycosidases"/>
    <property type="match status" value="1"/>
</dbReference>
<accession>A0A0F6QX68</accession>
<reference evidence="1 2" key="1">
    <citation type="journal article" date="2015" name="Genome Announc.">
        <title>Complete Genome Sequence of Corynebacterium camporealensis DSM 44610, Isolated from the Milk of a Manchega Sheep with Subclinical Mastitis.</title>
        <authorList>
            <person name="Ruckert C."/>
            <person name="Albersmeier A."/>
            <person name="Winkler A."/>
            <person name="Tauch A."/>
        </authorList>
    </citation>
    <scope>NUCLEOTIDE SEQUENCE [LARGE SCALE GENOMIC DNA]</scope>
    <source>
        <strain evidence="1 2">DSM 44610</strain>
    </source>
</reference>
<dbReference type="Proteomes" id="UP000033566">
    <property type="component" value="Chromosome"/>
</dbReference>
<dbReference type="PATRIC" id="fig|161896.4.peg.1849"/>
<protein>
    <submittedName>
        <fullName evidence="1">Uncharacterized protein</fullName>
    </submittedName>
</protein>
<dbReference type="KEGG" id="ccj:UL81_09440"/>
<gene>
    <name evidence="1" type="ORF">UL81_09440</name>
</gene>
<evidence type="ECO:0000313" key="2">
    <source>
        <dbReference type="Proteomes" id="UP000033566"/>
    </source>
</evidence>
<dbReference type="AlphaFoldDB" id="A0A0F6QX68"/>
<sequence length="85" mass="9246">MHDWGSGGRLHPRAQIHQVAGRRTTIDGIKCDVNTVYATDWGQWTPGSTGQNADPLTAEIPLEQLIAESAELSSQLPQTQGLLPR</sequence>
<dbReference type="HOGENOM" id="CLU_2507045_0_0_11"/>
<dbReference type="EMBL" id="CP011311">
    <property type="protein sequence ID" value="AKE39832.1"/>
    <property type="molecule type" value="Genomic_DNA"/>
</dbReference>
<organism evidence="1 2">
    <name type="scientific">Corynebacterium camporealensis</name>
    <dbReference type="NCBI Taxonomy" id="161896"/>
    <lineage>
        <taxon>Bacteria</taxon>
        <taxon>Bacillati</taxon>
        <taxon>Actinomycetota</taxon>
        <taxon>Actinomycetes</taxon>
        <taxon>Mycobacteriales</taxon>
        <taxon>Corynebacteriaceae</taxon>
        <taxon>Corynebacterium</taxon>
    </lineage>
</organism>
<name>A0A0F6QX68_9CORY</name>